<comment type="caution">
    <text evidence="2">The sequence shown here is derived from an EMBL/GenBank/DDBJ whole genome shotgun (WGS) entry which is preliminary data.</text>
</comment>
<evidence type="ECO:0000313" key="2">
    <source>
        <dbReference type="EMBL" id="OAH46526.1"/>
    </source>
</evidence>
<name>A0A177K089_SPHYA</name>
<evidence type="ECO:0000313" key="3">
    <source>
        <dbReference type="Proteomes" id="UP000077262"/>
    </source>
</evidence>
<proteinExistence type="predicted"/>
<evidence type="ECO:0000259" key="1">
    <source>
        <dbReference type="Pfam" id="PF04717"/>
    </source>
</evidence>
<dbReference type="AlphaFoldDB" id="A0A177K089"/>
<dbReference type="Proteomes" id="UP000077262">
    <property type="component" value="Unassembled WGS sequence"/>
</dbReference>
<organism evidence="2 3">
    <name type="scientific">Sphingobium yanoikuyae</name>
    <name type="common">Sphingomonas yanoikuyae</name>
    <dbReference type="NCBI Taxonomy" id="13690"/>
    <lineage>
        <taxon>Bacteria</taxon>
        <taxon>Pseudomonadati</taxon>
        <taxon>Pseudomonadota</taxon>
        <taxon>Alphaproteobacteria</taxon>
        <taxon>Sphingomonadales</taxon>
        <taxon>Sphingomonadaceae</taxon>
        <taxon>Sphingobium</taxon>
    </lineage>
</organism>
<dbReference type="OrthoDB" id="9762420at2"/>
<feature type="domain" description="Gp5/Type VI secretion system Vgr protein OB-fold" evidence="1">
    <location>
        <begin position="24"/>
        <end position="96"/>
    </location>
</feature>
<sequence>MSALAFETEVNREAGGAVAGVAVATVTANDDPQGLGRVKLSFPWRDKSFTSDWARVLAPMGGKDRGAYFLPEVGDEVLVAFDRDDIRYPYVLGALWSDADKPPEANSSKKNDIRVIKSRKGHMLRFDDADAKGVITIQLSDGKKIEVDDDGIRITDKSNSITIDTKGGSISVSAQTSLSLKAPQISIEASGTLDLKGGSSLSASAGVVRIN</sequence>
<dbReference type="Gene3D" id="6.20.150.20">
    <property type="match status" value="1"/>
</dbReference>
<accession>A0A177K089</accession>
<dbReference type="InterPro" id="IPR037026">
    <property type="entry name" value="Vgr_OB-fold_dom_sf"/>
</dbReference>
<gene>
    <name evidence="2" type="ORF">AX777_01270</name>
</gene>
<dbReference type="Pfam" id="PF04717">
    <property type="entry name" value="Phage_base_V"/>
    <property type="match status" value="1"/>
</dbReference>
<protein>
    <submittedName>
        <fullName evidence="2">Phage tail protein</fullName>
    </submittedName>
</protein>
<dbReference type="EMBL" id="LSTR01000020">
    <property type="protein sequence ID" value="OAH46526.1"/>
    <property type="molecule type" value="Genomic_DNA"/>
</dbReference>
<dbReference type="SUPFAM" id="SSF69349">
    <property type="entry name" value="Phage fibre proteins"/>
    <property type="match status" value="1"/>
</dbReference>
<dbReference type="RefSeq" id="WP_017498952.1">
    <property type="nucleotide sequence ID" value="NZ_LSTR01000020.1"/>
</dbReference>
<dbReference type="Gene3D" id="2.40.50.230">
    <property type="entry name" value="Gp5 N-terminal domain"/>
    <property type="match status" value="1"/>
</dbReference>
<dbReference type="SUPFAM" id="SSF69255">
    <property type="entry name" value="gp5 N-terminal domain-like"/>
    <property type="match status" value="1"/>
</dbReference>
<reference evidence="2 3" key="1">
    <citation type="submission" date="2016-02" db="EMBL/GenBank/DDBJ databases">
        <authorList>
            <person name="Wen L."/>
            <person name="He K."/>
            <person name="Yang H."/>
        </authorList>
    </citation>
    <scope>NUCLEOTIDE SEQUENCE [LARGE SCALE GENOMIC DNA]</scope>
    <source>
        <strain evidence="2 3">CD09_2</strain>
    </source>
</reference>
<dbReference type="InterPro" id="IPR006531">
    <property type="entry name" value="Gp5/Vgr_OB"/>
</dbReference>